<feature type="region of interest" description="Disordered" evidence="2">
    <location>
        <begin position="595"/>
        <end position="614"/>
    </location>
</feature>
<dbReference type="OrthoDB" id="90760at2"/>
<dbReference type="Proteomes" id="UP000295418">
    <property type="component" value="Unassembled WGS sequence"/>
</dbReference>
<dbReference type="PANTHER" id="PTHR37813">
    <property type="entry name" value="FELS-2 PROPHAGE PROTEIN"/>
    <property type="match status" value="1"/>
</dbReference>
<dbReference type="InterPro" id="IPR010090">
    <property type="entry name" value="Phage_tape_meas"/>
</dbReference>
<gene>
    <name evidence="5" type="ORF">E0485_15200</name>
</gene>
<dbReference type="Pfam" id="PF10145">
    <property type="entry name" value="PhageMin_Tail"/>
    <property type="match status" value="1"/>
</dbReference>
<dbReference type="RefSeq" id="WP_132418907.1">
    <property type="nucleotide sequence ID" value="NZ_SKFG01000014.1"/>
</dbReference>
<keyword evidence="3" id="KW-0812">Transmembrane</keyword>
<feature type="transmembrane region" description="Helical" evidence="3">
    <location>
        <begin position="411"/>
        <end position="433"/>
    </location>
</feature>
<dbReference type="NCBIfam" id="TIGR01760">
    <property type="entry name" value="tape_meas_TP901"/>
    <property type="match status" value="1"/>
</dbReference>
<keyword evidence="3" id="KW-1133">Transmembrane helix</keyword>
<organism evidence="5 6">
    <name type="scientific">Paenibacillus albiflavus</name>
    <dbReference type="NCBI Taxonomy" id="2545760"/>
    <lineage>
        <taxon>Bacteria</taxon>
        <taxon>Bacillati</taxon>
        <taxon>Bacillota</taxon>
        <taxon>Bacilli</taxon>
        <taxon>Bacillales</taxon>
        <taxon>Paenibacillaceae</taxon>
        <taxon>Paenibacillus</taxon>
    </lineage>
</organism>
<protein>
    <submittedName>
        <fullName evidence="5">Phage tail tape measure protein</fullName>
    </submittedName>
</protein>
<dbReference type="EMBL" id="SKFG01000014">
    <property type="protein sequence ID" value="TCZ76181.1"/>
    <property type="molecule type" value="Genomic_DNA"/>
</dbReference>
<keyword evidence="6" id="KW-1185">Reference proteome</keyword>
<evidence type="ECO:0000256" key="2">
    <source>
        <dbReference type="SAM" id="MobiDB-lite"/>
    </source>
</evidence>
<keyword evidence="3" id="KW-0472">Membrane</keyword>
<sequence>MGAIGNLMFAIGFKVASNELTKANKQIDGIKSKTFGLGNVADQTNSKFGVLGKSITTVGRIAGGTLVAGIAGFGVAAYKAGVQAEDSFRIIKSGTGATGEQLDGLLKSYRNLGANVPDDLNTVAQVMADINTRTGATGPLLEDMSGKILSLTALTTEGADALSSSVPRMMGDWSMAADQGGATLDKLFVLSQQTGAGITSLAENLTKYGGPLRQLGFDFDTSAGLMAKWEKEGVNTELVAGSMRIALGKMAKDGVKDTRKAFDVITKKIQEAKTIGEATALSMEAFGAKAGPDMAAAIREGRFELGSLVDQIKNSSGAIDQTYADTETLSDKWNTFKNKMMIALEPIGKKMLDTFGKWIPKVGEFISKIASGIEKAMPFVESLADALGSVLGPVIETVWEGIGLFTRNIDILGPALGGFALVIGIALVPSLWAAATAGWAAIAPWLPIIAIAVAIGAAIAGVIYVFKNWGSISDWLSEKWNAFKDWIFGIFNAIGDFFADFDLFEIGKNILQGMIDGIKNAAGAIWDTIKDIGSSIKDGFCDFFGIKSPSRLMMEVGFWTSEGLAVGMEENNSVVQASEKVADSAVEPYRDNDYLSSITPSSSPSTVTNNTSNSNAEISPVFQISVNGGDANVGQSVAKQVEDVFESLMRRYGLVPQGG</sequence>
<evidence type="ECO:0000313" key="6">
    <source>
        <dbReference type="Proteomes" id="UP000295418"/>
    </source>
</evidence>
<dbReference type="PANTHER" id="PTHR37813:SF1">
    <property type="entry name" value="FELS-2 PROPHAGE PROTEIN"/>
    <property type="match status" value="1"/>
</dbReference>
<reference evidence="5 6" key="1">
    <citation type="submission" date="2019-03" db="EMBL/GenBank/DDBJ databases">
        <authorList>
            <person name="Kim M.K.M."/>
        </authorList>
    </citation>
    <scope>NUCLEOTIDE SEQUENCE [LARGE SCALE GENOMIC DNA]</scope>
    <source>
        <strain evidence="5 6">18JY21-1</strain>
    </source>
</reference>
<accession>A0A4R4EDD4</accession>
<feature type="domain" description="Phage tail tape measure protein" evidence="4">
    <location>
        <begin position="110"/>
        <end position="273"/>
    </location>
</feature>
<comment type="caution">
    <text evidence="5">The sequence shown here is derived from an EMBL/GenBank/DDBJ whole genome shotgun (WGS) entry which is preliminary data.</text>
</comment>
<evidence type="ECO:0000256" key="3">
    <source>
        <dbReference type="SAM" id="Phobius"/>
    </source>
</evidence>
<feature type="compositionally biased region" description="Low complexity" evidence="2">
    <location>
        <begin position="596"/>
        <end position="614"/>
    </location>
</feature>
<evidence type="ECO:0000256" key="1">
    <source>
        <dbReference type="ARBA" id="ARBA00022612"/>
    </source>
</evidence>
<dbReference type="AlphaFoldDB" id="A0A4R4EDD4"/>
<keyword evidence="1" id="KW-1188">Viral release from host cell</keyword>
<feature type="transmembrane region" description="Helical" evidence="3">
    <location>
        <begin position="445"/>
        <end position="466"/>
    </location>
</feature>
<evidence type="ECO:0000259" key="4">
    <source>
        <dbReference type="Pfam" id="PF10145"/>
    </source>
</evidence>
<proteinExistence type="predicted"/>
<name>A0A4R4EDD4_9BACL</name>
<evidence type="ECO:0000313" key="5">
    <source>
        <dbReference type="EMBL" id="TCZ76181.1"/>
    </source>
</evidence>